<dbReference type="RefSeq" id="WP_133585398.1">
    <property type="nucleotide sequence ID" value="NZ_SNYV01000015.1"/>
</dbReference>
<dbReference type="Proteomes" id="UP000295292">
    <property type="component" value="Unassembled WGS sequence"/>
</dbReference>
<organism evidence="1 2">
    <name type="scientific">Sphingobacterium yanglingense</name>
    <dbReference type="NCBI Taxonomy" id="1437280"/>
    <lineage>
        <taxon>Bacteria</taxon>
        <taxon>Pseudomonadati</taxon>
        <taxon>Bacteroidota</taxon>
        <taxon>Sphingobacteriia</taxon>
        <taxon>Sphingobacteriales</taxon>
        <taxon>Sphingobacteriaceae</taxon>
        <taxon>Sphingobacterium</taxon>
    </lineage>
</organism>
<evidence type="ECO:0000313" key="1">
    <source>
        <dbReference type="EMBL" id="TDQ76591.1"/>
    </source>
</evidence>
<proteinExistence type="predicted"/>
<sequence length="70" mass="8050">MEITIKIDERNKEAKALLVYLKSLSFVELKSTGDKGSHYDAGFVEKIRCAEEEESFKIDPDNVWESLNLK</sequence>
<protein>
    <submittedName>
        <fullName evidence="1">Uncharacterized protein</fullName>
    </submittedName>
</protein>
<dbReference type="InterPro" id="IPR020271">
    <property type="entry name" value="Uncharacterised_MJ1172"/>
</dbReference>
<evidence type="ECO:0000313" key="2">
    <source>
        <dbReference type="Proteomes" id="UP000295292"/>
    </source>
</evidence>
<gene>
    <name evidence="1" type="ORF">CLV99_3184</name>
</gene>
<dbReference type="Pfam" id="PF10884">
    <property type="entry name" value="DUF2683"/>
    <property type="match status" value="1"/>
</dbReference>
<accession>A0A4R6WL61</accession>
<reference evidence="1 2" key="1">
    <citation type="submission" date="2019-03" db="EMBL/GenBank/DDBJ databases">
        <title>Genomic Encyclopedia of Archaeal and Bacterial Type Strains, Phase II (KMG-II): from individual species to whole genera.</title>
        <authorList>
            <person name="Goeker M."/>
        </authorList>
    </citation>
    <scope>NUCLEOTIDE SEQUENCE [LARGE SCALE GENOMIC DNA]</scope>
    <source>
        <strain evidence="1 2">DSM 28353</strain>
    </source>
</reference>
<comment type="caution">
    <text evidence="1">The sequence shown here is derived from an EMBL/GenBank/DDBJ whole genome shotgun (WGS) entry which is preliminary data.</text>
</comment>
<name>A0A4R6WL61_9SPHI</name>
<keyword evidence="2" id="KW-1185">Reference proteome</keyword>
<dbReference type="OrthoDB" id="1150961at2"/>
<dbReference type="AlphaFoldDB" id="A0A4R6WL61"/>
<dbReference type="EMBL" id="SNYV01000015">
    <property type="protein sequence ID" value="TDQ76591.1"/>
    <property type="molecule type" value="Genomic_DNA"/>
</dbReference>